<sequence>MMKLLRFVVLLTFTCLVFMPFKAQASEFNFSVTTIIPDNQIDSSKTYFHLQLDPGAKQTVEILLRNDTDTDVVIEPDIGTASTNVNGVVEYGVSDQEWDESLLFPMEDLVTTEEEIVVPANGEYTLPLEIAMPDESFDGVMAGGITLQETVEEENKESAEQGLSINNQYAYVVGIVLQQTENPIIPDLLLHDVYADQLNARNVIMADIQNPKPMYMNQLAVQAVIKNDSNQIVVEAETDGMQMAPNSRFSYPISLEGQPLEAGDYRIELTAISMGEEWHWDEPFTIDEEQAQALNQTDVSIPASDYTWLYVALGIAFIVMAFLLILYYQRKKHKKQLHEAMDKQRASAS</sequence>
<feature type="domain" description="WxL Interacting Protein peptidoglycan binding" evidence="3">
    <location>
        <begin position="30"/>
        <end position="148"/>
    </location>
</feature>
<dbReference type="Pfam" id="PF11797">
    <property type="entry name" value="WxLIP_HBD"/>
    <property type="match status" value="1"/>
</dbReference>
<evidence type="ECO:0000256" key="1">
    <source>
        <dbReference type="SAM" id="Phobius"/>
    </source>
</evidence>
<evidence type="ECO:0000313" key="6">
    <source>
        <dbReference type="Proteomes" id="UP000051061"/>
    </source>
</evidence>
<proteinExistence type="predicted"/>
<reference evidence="5 6" key="1">
    <citation type="submission" date="2015-09" db="EMBL/GenBank/DDBJ databases">
        <title>Genome sequencing project for genomic taxonomy and phylogenomics of Bacillus-like bacteria.</title>
        <authorList>
            <person name="Liu B."/>
            <person name="Wang J."/>
            <person name="Zhu Y."/>
            <person name="Liu G."/>
            <person name="Chen Q."/>
            <person name="Chen Z."/>
            <person name="Lan J."/>
            <person name="Che J."/>
            <person name="Ge C."/>
            <person name="Shi H."/>
            <person name="Pan Z."/>
            <person name="Liu X."/>
        </authorList>
    </citation>
    <scope>NUCLEOTIDE SEQUENCE [LARGE SCALE GENOMIC DNA]</scope>
    <source>
        <strain evidence="5 6">DSM 19153</strain>
    </source>
</reference>
<protein>
    <recommendedName>
        <fullName evidence="7">DUF3324 domain-containing protein</fullName>
    </recommendedName>
</protein>
<dbReference type="Pfam" id="PF06030">
    <property type="entry name" value="WxLIP_PGBD"/>
    <property type="match status" value="1"/>
</dbReference>
<keyword evidence="1" id="KW-1133">Transmembrane helix</keyword>
<feature type="chain" id="PRO_5038876770" description="DUF3324 domain-containing protein" evidence="2">
    <location>
        <begin position="26"/>
        <end position="349"/>
    </location>
</feature>
<feature type="signal peptide" evidence="2">
    <location>
        <begin position="1"/>
        <end position="25"/>
    </location>
</feature>
<name>A0A9D5I260_9BACI</name>
<keyword evidence="1" id="KW-0472">Membrane</keyword>
<gene>
    <name evidence="5" type="ORF">AN965_01080</name>
</gene>
<evidence type="ECO:0000313" key="5">
    <source>
        <dbReference type="EMBL" id="KQL59019.1"/>
    </source>
</evidence>
<dbReference type="EMBL" id="LJJD01000003">
    <property type="protein sequence ID" value="KQL59019.1"/>
    <property type="molecule type" value="Genomic_DNA"/>
</dbReference>
<organism evidence="5 6">
    <name type="scientific">Alkalicoccobacillus plakortidis</name>
    <dbReference type="NCBI Taxonomy" id="444060"/>
    <lineage>
        <taxon>Bacteria</taxon>
        <taxon>Bacillati</taxon>
        <taxon>Bacillota</taxon>
        <taxon>Bacilli</taxon>
        <taxon>Bacillales</taxon>
        <taxon>Bacillaceae</taxon>
        <taxon>Alkalicoccobacillus</taxon>
    </lineage>
</organism>
<feature type="domain" description="WxL Interacting Protein host binding" evidence="4">
    <location>
        <begin position="160"/>
        <end position="296"/>
    </location>
</feature>
<keyword evidence="1" id="KW-0812">Transmembrane</keyword>
<evidence type="ECO:0000256" key="2">
    <source>
        <dbReference type="SAM" id="SignalP"/>
    </source>
</evidence>
<dbReference type="Proteomes" id="UP000051061">
    <property type="component" value="Unassembled WGS sequence"/>
</dbReference>
<keyword evidence="2" id="KW-0732">Signal</keyword>
<evidence type="ECO:0008006" key="7">
    <source>
        <dbReference type="Google" id="ProtNLM"/>
    </source>
</evidence>
<dbReference type="AlphaFoldDB" id="A0A9D5I260"/>
<keyword evidence="6" id="KW-1185">Reference proteome</keyword>
<dbReference type="InterPro" id="IPR010317">
    <property type="entry name" value="WxLIP_PGBD"/>
</dbReference>
<dbReference type="InterPro" id="IPR021759">
    <property type="entry name" value="WxLIP_HBD"/>
</dbReference>
<evidence type="ECO:0000259" key="4">
    <source>
        <dbReference type="Pfam" id="PF11797"/>
    </source>
</evidence>
<comment type="caution">
    <text evidence="5">The sequence shown here is derived from an EMBL/GenBank/DDBJ whole genome shotgun (WGS) entry which is preliminary data.</text>
</comment>
<feature type="transmembrane region" description="Helical" evidence="1">
    <location>
        <begin position="308"/>
        <end position="328"/>
    </location>
</feature>
<accession>A0A9D5I260</accession>
<evidence type="ECO:0000259" key="3">
    <source>
        <dbReference type="Pfam" id="PF06030"/>
    </source>
</evidence>